<evidence type="ECO:0000313" key="2">
    <source>
        <dbReference type="EMBL" id="MBD8064861.1"/>
    </source>
</evidence>
<dbReference type="Proteomes" id="UP000654108">
    <property type="component" value="Unassembled WGS sequence"/>
</dbReference>
<gene>
    <name evidence="2" type="ORF">IC608_05150</name>
</gene>
<feature type="domain" description="Thioesterase putative" evidence="1">
    <location>
        <begin position="5"/>
        <end position="144"/>
    </location>
</feature>
<dbReference type="Pfam" id="PF09500">
    <property type="entry name" value="YiiD_C"/>
    <property type="match status" value="1"/>
</dbReference>
<sequence>MTPAALTHYLRHNIPLAAAMDVAVTEAGVDGVVLEAPLLPNINVHGTFFGGSAATLCLLAGWSALFLRLQAEGAEVDLVIQRTEMDYLAPVSGPASAAAAIDEEHWPGFLATLSRRGRARITVHARLLSNAVIAGRLVGDFVAIAKAPSAP</sequence>
<dbReference type="SUPFAM" id="SSF54637">
    <property type="entry name" value="Thioesterase/thiol ester dehydrase-isomerase"/>
    <property type="match status" value="1"/>
</dbReference>
<protein>
    <submittedName>
        <fullName evidence="2">YiiD C-terminal domain-containing protein</fullName>
    </submittedName>
</protein>
<dbReference type="Gene3D" id="3.10.129.10">
    <property type="entry name" value="Hotdog Thioesterase"/>
    <property type="match status" value="1"/>
</dbReference>
<evidence type="ECO:0000313" key="3">
    <source>
        <dbReference type="Proteomes" id="UP000654108"/>
    </source>
</evidence>
<organism evidence="2 3">
    <name type="scientific">Devosia oryzisoli</name>
    <dbReference type="NCBI Taxonomy" id="2774138"/>
    <lineage>
        <taxon>Bacteria</taxon>
        <taxon>Pseudomonadati</taxon>
        <taxon>Pseudomonadota</taxon>
        <taxon>Alphaproteobacteria</taxon>
        <taxon>Hyphomicrobiales</taxon>
        <taxon>Devosiaceae</taxon>
        <taxon>Devosia</taxon>
    </lineage>
</organism>
<dbReference type="EMBL" id="JACYFU010000001">
    <property type="protein sequence ID" value="MBD8064861.1"/>
    <property type="molecule type" value="Genomic_DNA"/>
</dbReference>
<keyword evidence="3" id="KW-1185">Reference proteome</keyword>
<dbReference type="InterPro" id="IPR012660">
    <property type="entry name" value="YiiD_C"/>
</dbReference>
<evidence type="ECO:0000259" key="1">
    <source>
        <dbReference type="Pfam" id="PF09500"/>
    </source>
</evidence>
<comment type="caution">
    <text evidence="2">The sequence shown here is derived from an EMBL/GenBank/DDBJ whole genome shotgun (WGS) entry which is preliminary data.</text>
</comment>
<reference evidence="2" key="1">
    <citation type="submission" date="2020-09" db="EMBL/GenBank/DDBJ databases">
        <title>Genome seq and assembly of Devosia sp.</title>
        <authorList>
            <person name="Chhetri G."/>
        </authorList>
    </citation>
    <scope>NUCLEOTIDE SEQUENCE</scope>
    <source>
        <strain evidence="2">PTR5</strain>
    </source>
</reference>
<accession>A0A927ISM5</accession>
<name>A0A927ISM5_9HYPH</name>
<proteinExistence type="predicted"/>
<dbReference type="AlphaFoldDB" id="A0A927ISM5"/>
<dbReference type="RefSeq" id="WP_191773230.1">
    <property type="nucleotide sequence ID" value="NZ_JACYFU010000001.1"/>
</dbReference>
<dbReference type="NCBIfam" id="TIGR02447">
    <property type="entry name" value="yiiD_Cterm"/>
    <property type="match status" value="1"/>
</dbReference>
<dbReference type="InterPro" id="IPR029069">
    <property type="entry name" value="HotDog_dom_sf"/>
</dbReference>